<evidence type="ECO:0000259" key="8">
    <source>
        <dbReference type="Pfam" id="PF22067"/>
    </source>
</evidence>
<dbReference type="InterPro" id="IPR057467">
    <property type="entry name" value="Ig_CFAP65_8th"/>
</dbReference>
<proteinExistence type="predicted"/>
<evidence type="ECO:0000313" key="16">
    <source>
        <dbReference type="Proteomes" id="UP001311232"/>
    </source>
</evidence>
<feature type="domain" description="CFAP65 eight Ig-like" evidence="13">
    <location>
        <begin position="737"/>
        <end position="852"/>
    </location>
</feature>
<dbReference type="InterPro" id="IPR058536">
    <property type="entry name" value="Ig_CFAP65_4th"/>
</dbReference>
<evidence type="ECO:0000256" key="6">
    <source>
        <dbReference type="ARBA" id="ARBA00023273"/>
    </source>
</evidence>
<dbReference type="Pfam" id="PF24507">
    <property type="entry name" value="Ig_CFAP65_4th"/>
    <property type="match status" value="1"/>
</dbReference>
<evidence type="ECO:0000259" key="14">
    <source>
        <dbReference type="Pfam" id="PF25249"/>
    </source>
</evidence>
<evidence type="ECO:0000259" key="9">
    <source>
        <dbReference type="Pfam" id="PF22544"/>
    </source>
</evidence>
<keyword evidence="5" id="KW-0969">Cilium</keyword>
<feature type="domain" description="Cep192-like" evidence="8">
    <location>
        <begin position="127"/>
        <end position="200"/>
    </location>
</feature>
<sequence>MEWERWKPPFPDRIRSRRKSSGQKNCFLGLETRPELLWEDWVLGREYTKTLVLKNIRDKLQKLHIRAPESMFFSTVNPETVVLSPGTSFSLLVTFRPLQRCEYKDSIQFQAKEGSFQVCLHAVLPSHALKVPETVMLPLCAVQHSTQTSLPLKNVSKVLLSFKWDSAAPFQLIPEQGLLKPGQECLIAVDFQPLEAQVFQQQAHCRFGEDGDKADRCCTVLLQGIAKYPYLQLRNPSKKERNSHGDPELHFGSVPVGQSLSKHFEIFNPSPVNVSFSLSRLSGGAAMFGSDFSWDVTSGKMTPGGSQQVLVTYSPAVVDIVSVEYLFLSYRGALSKTQIKLTGKCIGPKVCLSSSVVDFRCVEERGSAVKTVELLNSSPVQAIYQWNIDGGNSVFSVLPACGTVLPHGNIKVKVLYRPKHPMAHHRRVACLILHREPLFLDLIGTCHSECQQPEILKPEHLAVYKHQWCRLQNSPDSVCDLQRDQNTLLNQQEDNPDTGQLPCQPWCATVRVIGQSFQPDKEHFTPSCILKPHQVVFPALSRISCRTVLLQNNGDHPLTFCLNHRPDNALPKSVHILPACGLIQPGKHQIITIRAVPTEDSHKQSFNLPLQLNAAKFTKELTVVSVFEKPRLSLENGSRLYFHPTAVGSKTQRTHSIRNLSCVPVKFQWSISETEQKLIFVKPDAGKLHPNESSLQTWSFSPLAEKTYTFKPTLSFQSDDSEELHLTLELIGMSSTGSIEAVKEVLDVGETLVGSCRSVEIPLMNNSPCPVSFHLSVEQILEENLPNSEDNSALHLYCEMGTIASHSTLLLRSTLRLCTQARYCWAIRYQILNASGFGLCPPQKLCEVRAQGVFPTLQVIDACSGGSVARLSKEYLWKLFSLDSLNEHLLSTPSPAELTFKTPTKHSLHNSPSIFTKVMLDFNFGAAPLNSDPSDFMLMFCNPGSIPVDWAFLSPEDQQMELEDWAVTGEFSSTDLHQMKVQDNQLFRVSPRSGTLLPDQKRAVSFSYSHDFIGTDRLPVVFKLSFGREILLNFQGVTVDRNEPYLHFASNQHVFTSVAIGDSCPPRQMYELYNGGAVPVYYEVDQAMLSQLQMDNYNHPVLSCLSPQGDVLPGTKATLEWIFSPLEAKMYHMDVPIQIQERDSVIIKFVGCGIDASSTSSSNPIECSDNKAPEHCVQRGPFPGQRAFLSEDSVFFGDIPVSTKSSRILFLTSLSHVDTVYYLWEIPTQRNQQVVQIHPERGCLDPGECAIVVLTFMADYPTVYQLDLICQVTHEAALVENHNALQRWEAEKKRQQDEFIITDRSPSDSQRVLVDEIPPARKGPPLTKYKTLPPICTSSNSEAVGSLYAKQTRAERRLQREAAKVWRRPQPPQPSLLHLSVTAHSHDLLDYFTRFPDQYDKHYRSLQLTRTQQTARSSLSTSLSPELFLSTHGAGRDILMDILTPLYKNLLDDTAFLESLMALASKPPPYQPHPSTNPSSILPSSPQPPVLVNGTVDGERAAGCSETISRTQTTHWPELAPVDVIEDILLNTLQNILMEAVRGELVLTAHPHTIMLPPFSVRSGQALAEEDL</sequence>
<feature type="region of interest" description="Disordered" evidence="7">
    <location>
        <begin position="1467"/>
        <end position="1487"/>
    </location>
</feature>
<evidence type="ECO:0000256" key="1">
    <source>
        <dbReference type="ARBA" id="ARBA00004230"/>
    </source>
</evidence>
<keyword evidence="16" id="KW-1185">Reference proteome</keyword>
<dbReference type="EMBL" id="JAHHUM010001737">
    <property type="protein sequence ID" value="KAK5609720.1"/>
    <property type="molecule type" value="Genomic_DNA"/>
</dbReference>
<feature type="domain" description="CFAP65 tenth Ig-like" evidence="10">
    <location>
        <begin position="1039"/>
        <end position="1157"/>
    </location>
</feature>
<dbReference type="GO" id="GO:0005737">
    <property type="term" value="C:cytoplasm"/>
    <property type="evidence" value="ECO:0007669"/>
    <property type="project" value="UniProtKB-SubCell"/>
</dbReference>
<feature type="domain" description="CFAP65 fourth Ig-like" evidence="11">
    <location>
        <begin position="357"/>
        <end position="449"/>
    </location>
</feature>
<evidence type="ECO:0000256" key="2">
    <source>
        <dbReference type="ARBA" id="ARBA00004496"/>
    </source>
</evidence>
<reference evidence="15 16" key="1">
    <citation type="submission" date="2021-06" db="EMBL/GenBank/DDBJ databases">
        <authorList>
            <person name="Palmer J.M."/>
        </authorList>
    </citation>
    <scope>NUCLEOTIDE SEQUENCE [LARGE SCALE GENOMIC DNA]</scope>
    <source>
        <strain evidence="15 16">MEX-2019</strain>
        <tissue evidence="15">Muscle</tissue>
    </source>
</reference>
<dbReference type="InterPro" id="IPR013783">
    <property type="entry name" value="Ig-like_fold"/>
</dbReference>
<feature type="domain" description="HYDIN/VesB/CFA65-like Ig-like" evidence="9">
    <location>
        <begin position="248"/>
        <end position="343"/>
    </location>
</feature>
<dbReference type="GO" id="GO:0007288">
    <property type="term" value="P:sperm axoneme assembly"/>
    <property type="evidence" value="ECO:0007669"/>
    <property type="project" value="TreeGrafter"/>
</dbReference>
<organism evidence="15 16">
    <name type="scientific">Crenichthys baileyi</name>
    <name type="common">White River springfish</name>
    <dbReference type="NCBI Taxonomy" id="28760"/>
    <lineage>
        <taxon>Eukaryota</taxon>
        <taxon>Metazoa</taxon>
        <taxon>Chordata</taxon>
        <taxon>Craniata</taxon>
        <taxon>Vertebrata</taxon>
        <taxon>Euteleostomi</taxon>
        <taxon>Actinopterygii</taxon>
        <taxon>Neopterygii</taxon>
        <taxon>Teleostei</taxon>
        <taxon>Neoteleostei</taxon>
        <taxon>Acanthomorphata</taxon>
        <taxon>Ovalentaria</taxon>
        <taxon>Atherinomorphae</taxon>
        <taxon>Cyprinodontiformes</taxon>
        <taxon>Goodeidae</taxon>
        <taxon>Crenichthys</taxon>
    </lineage>
</organism>
<keyword evidence="4" id="KW-0282">Flagellum</keyword>
<dbReference type="PANTHER" id="PTHR46127:SF1">
    <property type="entry name" value="CILIA- AND FLAGELLA-ASSOCIATED PROTEIN 65"/>
    <property type="match status" value="1"/>
</dbReference>
<evidence type="ECO:0000256" key="4">
    <source>
        <dbReference type="ARBA" id="ARBA00022846"/>
    </source>
</evidence>
<comment type="caution">
    <text evidence="15">The sequence shown here is derived from an EMBL/GenBank/DDBJ whole genome shotgun (WGS) entry which is preliminary data.</text>
</comment>
<dbReference type="InterPro" id="IPR053879">
    <property type="entry name" value="HYDIN_VesB_CFA65-like_Ig"/>
</dbReference>
<dbReference type="Pfam" id="PF22067">
    <property type="entry name" value="Cep192_D3"/>
    <property type="match status" value="1"/>
</dbReference>
<dbReference type="InterPro" id="IPR057470">
    <property type="entry name" value="Ig_CFAP65_7th"/>
</dbReference>
<dbReference type="InterPro" id="IPR052614">
    <property type="entry name" value="CFAP65"/>
</dbReference>
<keyword evidence="6" id="KW-0966">Cell projection</keyword>
<evidence type="ECO:0000256" key="7">
    <source>
        <dbReference type="SAM" id="MobiDB-lite"/>
    </source>
</evidence>
<dbReference type="InterPro" id="IPR056305">
    <property type="entry name" value="Ig_CFAP65_10th"/>
</dbReference>
<evidence type="ECO:0000313" key="15">
    <source>
        <dbReference type="EMBL" id="KAK5609720.1"/>
    </source>
</evidence>
<gene>
    <name evidence="15" type="ORF">CRENBAI_024656</name>
</gene>
<protein>
    <recommendedName>
        <fullName evidence="17">Coiled-coil domain-containing protein 108</fullName>
    </recommendedName>
</protein>
<comment type="subcellular location">
    <subcellularLocation>
        <location evidence="1">Cell projection</location>
        <location evidence="1">Cilium</location>
        <location evidence="1">Flagellum</location>
    </subcellularLocation>
    <subcellularLocation>
        <location evidence="2">Cytoplasm</location>
    </subcellularLocation>
</comment>
<name>A0AAV9RKX6_9TELE</name>
<keyword evidence="3" id="KW-0963">Cytoplasm</keyword>
<dbReference type="Pfam" id="PF25248">
    <property type="entry name" value="Ig_CFAP65_8th"/>
    <property type="match status" value="1"/>
</dbReference>
<feature type="domain" description="CFAP65-like ninth Ig-like" evidence="12">
    <location>
        <begin position="855"/>
        <end position="1036"/>
    </location>
</feature>
<evidence type="ECO:0000256" key="3">
    <source>
        <dbReference type="ARBA" id="ARBA00022490"/>
    </source>
</evidence>
<dbReference type="Pfam" id="PF24291">
    <property type="entry name" value="Ig_CFAP65"/>
    <property type="match status" value="1"/>
</dbReference>
<dbReference type="InterPro" id="IPR056344">
    <property type="entry name" value="Ig_CFAP65-like_9th"/>
</dbReference>
<dbReference type="Proteomes" id="UP001311232">
    <property type="component" value="Unassembled WGS sequence"/>
</dbReference>
<evidence type="ECO:0000259" key="10">
    <source>
        <dbReference type="Pfam" id="PF24291"/>
    </source>
</evidence>
<evidence type="ECO:0000259" key="12">
    <source>
        <dbReference type="Pfam" id="PF24816"/>
    </source>
</evidence>
<evidence type="ECO:0000259" key="11">
    <source>
        <dbReference type="Pfam" id="PF24507"/>
    </source>
</evidence>
<dbReference type="Pfam" id="PF22544">
    <property type="entry name" value="HYDIN_VesB_CFA65-like_Ig"/>
    <property type="match status" value="1"/>
</dbReference>
<accession>A0AAV9RKX6</accession>
<dbReference type="GO" id="GO:0036126">
    <property type="term" value="C:sperm flagellum"/>
    <property type="evidence" value="ECO:0007669"/>
    <property type="project" value="TreeGrafter"/>
</dbReference>
<feature type="domain" description="CFAP65 seventh Ig-like" evidence="14">
    <location>
        <begin position="635"/>
        <end position="725"/>
    </location>
</feature>
<evidence type="ECO:0000259" key="13">
    <source>
        <dbReference type="Pfam" id="PF25248"/>
    </source>
</evidence>
<dbReference type="InterPro" id="IPR054089">
    <property type="entry name" value="Cep192-like_D3"/>
</dbReference>
<dbReference type="Gene3D" id="2.60.40.10">
    <property type="entry name" value="Immunoglobulins"/>
    <property type="match status" value="8"/>
</dbReference>
<dbReference type="Pfam" id="PF25249">
    <property type="entry name" value="Ig_CFAP65_7th"/>
    <property type="match status" value="1"/>
</dbReference>
<evidence type="ECO:0008006" key="17">
    <source>
        <dbReference type="Google" id="ProtNLM"/>
    </source>
</evidence>
<evidence type="ECO:0000256" key="5">
    <source>
        <dbReference type="ARBA" id="ARBA00023069"/>
    </source>
</evidence>
<dbReference type="Pfam" id="PF24816">
    <property type="entry name" value="Ig_CFAP65__9th"/>
    <property type="match status" value="1"/>
</dbReference>
<dbReference type="PANTHER" id="PTHR46127">
    <property type="entry name" value="CILIA- AND FLAGELLA-ASSOCIATED PROTEIN 65"/>
    <property type="match status" value="1"/>
</dbReference>